<organism evidence="2 3">
    <name type="scientific">Ectopseudomonas mendocina</name>
    <name type="common">Pseudomonas mendocina</name>
    <dbReference type="NCBI Taxonomy" id="300"/>
    <lineage>
        <taxon>Bacteria</taxon>
        <taxon>Pseudomonadati</taxon>
        <taxon>Pseudomonadota</taxon>
        <taxon>Gammaproteobacteria</taxon>
        <taxon>Pseudomonadales</taxon>
        <taxon>Pseudomonadaceae</taxon>
        <taxon>Ectopseudomonas</taxon>
    </lineage>
</organism>
<evidence type="ECO:0000313" key="2">
    <source>
        <dbReference type="EMBL" id="TRO16859.1"/>
    </source>
</evidence>
<dbReference type="CDD" id="cd00761">
    <property type="entry name" value="Glyco_tranf_GTA_type"/>
    <property type="match status" value="1"/>
</dbReference>
<dbReference type="SUPFAM" id="SSF53448">
    <property type="entry name" value="Nucleotide-diphospho-sugar transferases"/>
    <property type="match status" value="3"/>
</dbReference>
<evidence type="ECO:0000313" key="3">
    <source>
        <dbReference type="Proteomes" id="UP000317327"/>
    </source>
</evidence>
<dbReference type="SUPFAM" id="SSF53756">
    <property type="entry name" value="UDP-Glycosyltransferase/glycogen phosphorylase"/>
    <property type="match status" value="1"/>
</dbReference>
<dbReference type="InterPro" id="IPR001173">
    <property type="entry name" value="Glyco_trans_2-like"/>
</dbReference>
<gene>
    <name evidence="2" type="ORF">EQ836_14655</name>
</gene>
<dbReference type="PANTHER" id="PTHR43685:SF2">
    <property type="entry name" value="GLYCOSYLTRANSFERASE 2-LIKE DOMAIN-CONTAINING PROTEIN"/>
    <property type="match status" value="1"/>
</dbReference>
<dbReference type="Pfam" id="PF00535">
    <property type="entry name" value="Glycos_transf_2"/>
    <property type="match status" value="2"/>
</dbReference>
<feature type="domain" description="Glycosyltransferase 2-like" evidence="1">
    <location>
        <begin position="1"/>
        <end position="118"/>
    </location>
</feature>
<dbReference type="PANTHER" id="PTHR43685">
    <property type="entry name" value="GLYCOSYLTRANSFERASE"/>
    <property type="match status" value="1"/>
</dbReference>
<dbReference type="AlphaFoldDB" id="A0ABD7RZV6"/>
<reference evidence="2 3" key="1">
    <citation type="submission" date="2019-01" db="EMBL/GenBank/DDBJ databases">
        <title>Whole genome shotgun sequencing of Pseudomonas spp. isolated by its ability to degrade furfural.</title>
        <authorList>
            <person name="Donoso R."/>
            <person name="Farkas C."/>
            <person name="Villegas P."/>
            <person name="Gonzales-Toro F."/>
            <person name="Guajardo-Parra M."/>
            <person name="Araya-Nail M."/>
            <person name="Morgante V."/>
            <person name="Perez-Pantoja D."/>
        </authorList>
    </citation>
    <scope>NUCLEOTIDE SEQUENCE [LARGE SCALE GENOMIC DNA]</scope>
    <source>
        <strain evidence="2 3">VN231</strain>
    </source>
</reference>
<dbReference type="Gene3D" id="3.90.550.10">
    <property type="entry name" value="Spore Coat Polysaccharide Biosynthesis Protein SpsA, Chain A"/>
    <property type="match status" value="3"/>
</dbReference>
<comment type="caution">
    <text evidence="2">The sequence shown here is derived from an EMBL/GenBank/DDBJ whole genome shotgun (WGS) entry which is preliminary data.</text>
</comment>
<sequence>MPAYKATYLEAALDSVLTQSYRPLELVVCDDCRGDDVRKVVDAFRARADFPVHYQYNEQRLNETRNLARCIELAEGEYVKPLYDDDLLHSDCVAQLLSAMQANPEVVLASSRRQRIDELGMPLPDILATALPFAHDALIDGAPLVSFLVDYTLNFIGEPSCVLLRRADVLAMGDSLSILNGLRIKWVGDLALYVKLLREGRLAMLAQSLSSFRVSVEQFSQVGRNRPGIGEPWHEKFRQKVRELGWYEACEEPRLIAVAPLVDPAARAPVDLRELLAQAQTTAVAEQQLYDWLQARKPSPVQERLIEQRLAGQGGGPTMAIIVLDRLGDAMALRRTLCSLERVNTYRQVQVIPLRIAGQTNEHWVAALNEVLERSTADWVMLVEPGDLFTASGLRMIALELLGAPDCRALYADALQRDSRGVTGLLLRPDFNLDLLLSYPAGMSRHWLYRRDALLQAGAFDAAFAGALEFDLQLRLIEQGGLAGLGHVAEPLLICQAQPLEDNPAQRAALLRHLAARGYTQAQIASQWPGRYQLDYGHETQAGVSILLDAGDSLACLQRCVESLLAHTQGAYEILLLDRGNRGPLGDWLMAIAQMGEQQLRVLRYPSGTSYQIACNQAQGEARGELLLLLSANTVVLDDDWLAQLLNHAQRPEVGIVGARLLSPQGRIEHAGLLLGGLSQGQRPFHDETLDASGYMNRLQVEQNYAALSGDCLMVRRELFAELGGFDEGELGRRWADVDLCLRVRQAGLLGVWTPRVSLMLEASEALTPTSDEQSQLFERWLPQLADDPAYNPLFSQGRPFRLAELPLSWRPLSSWRPLPVALAFIADSFGCGHYRVIQPFQAQQNAGLLDGTLATSLMPPEDVQRLDPDVLLFQRQVSAPQLEHMARLKRFSHAFKVYELDDYLPNLPLKNLHREHMPRDILKSLRRGLGLVDRFVVSTEALAEAFAGLHSDIRVVANRLPPQWWDGLRGQRVRGGKPRVGWAGGSGHTGDLALIADVVRELADEVEWVFFGMCPDNIRPYVHEFHPGVSIERYPAALARLNLDLALAPVEQNLFNECKSNLRLLEYGACGFPVICSDVRCYQGDGLPVTRVKNRFKDWVDAIRMHLSDLDASARLGDELQVQVRRDWMLEGRNLEAWRRGWLPD</sequence>
<dbReference type="Proteomes" id="UP000317327">
    <property type="component" value="Unassembled WGS sequence"/>
</dbReference>
<accession>A0ABD7RZV6</accession>
<name>A0ABD7RZV6_ECTME</name>
<protein>
    <submittedName>
        <fullName evidence="2">Glycosyltransferase</fullName>
    </submittedName>
</protein>
<dbReference type="EMBL" id="SCFV01000007">
    <property type="protein sequence ID" value="TRO16859.1"/>
    <property type="molecule type" value="Genomic_DNA"/>
</dbReference>
<dbReference type="InterPro" id="IPR029044">
    <property type="entry name" value="Nucleotide-diphossugar_trans"/>
</dbReference>
<proteinExistence type="predicted"/>
<feature type="domain" description="Glycosyltransferase 2-like" evidence="1">
    <location>
        <begin position="555"/>
        <end position="723"/>
    </location>
</feature>
<evidence type="ECO:0000259" key="1">
    <source>
        <dbReference type="Pfam" id="PF00535"/>
    </source>
</evidence>
<dbReference type="InterPro" id="IPR050834">
    <property type="entry name" value="Glycosyltransf_2"/>
</dbReference>
<dbReference type="RefSeq" id="WP_143502017.1">
    <property type="nucleotide sequence ID" value="NZ_SCFV01000007.1"/>
</dbReference>
<dbReference type="Gene3D" id="3.40.50.2000">
    <property type="entry name" value="Glycogen Phosphorylase B"/>
    <property type="match status" value="1"/>
</dbReference>